<proteinExistence type="predicted"/>
<sequence>MTAPTIPRSHPRYRSLMIRADLAEKMAEGLVVPEGLMAHGRGEAFDYLLGEKTTPEAAKAERAAAAHLLLARHPVLSVNGNVAALAAAEVASLSKSLPRLTVEVNLFHRTPDRARRVADALRQAGVPTVLGEHPTARLRGLASDRAWVDAHGTLRADVVVVPLEDGDRAEALVRAGKFVISVDLNPLSRTSQKAQLPIVDELTRALRQIDLGILRMRRWEPSRISTVAQSVEAPEVLGSALRRIRVRLDRLAAPEPRRGPPRRAG</sequence>
<dbReference type="GO" id="GO:0005524">
    <property type="term" value="F:ATP binding"/>
    <property type="evidence" value="ECO:0007669"/>
    <property type="project" value="UniProtKB-KW"/>
</dbReference>
<dbReference type="GO" id="GO:0015937">
    <property type="term" value="P:coenzyme A biosynthetic process"/>
    <property type="evidence" value="ECO:0007669"/>
    <property type="project" value="UniProtKB-KW"/>
</dbReference>
<dbReference type="PANTHER" id="PTHR40695">
    <property type="entry name" value="4-PHOSPHOPANTOATE--BETA-ALANINE LIGASE"/>
    <property type="match status" value="1"/>
</dbReference>
<keyword evidence="4" id="KW-0173">Coenzyme A biosynthesis</keyword>
<evidence type="ECO:0000256" key="3">
    <source>
        <dbReference type="ARBA" id="ARBA00022840"/>
    </source>
</evidence>
<dbReference type="PANTHER" id="PTHR40695:SF1">
    <property type="entry name" value="4-PHOSPHOPANTOATE--BETA-ALANINE LIGASE"/>
    <property type="match status" value="1"/>
</dbReference>
<dbReference type="InterPro" id="IPR038138">
    <property type="entry name" value="PPS/PS_sf"/>
</dbReference>
<keyword evidence="2" id="KW-0547">Nucleotide-binding</keyword>
<evidence type="ECO:0000256" key="2">
    <source>
        <dbReference type="ARBA" id="ARBA00022741"/>
    </source>
</evidence>
<organism evidence="5">
    <name type="scientific">mine drainage metagenome</name>
    <dbReference type="NCBI Taxonomy" id="410659"/>
    <lineage>
        <taxon>unclassified sequences</taxon>
        <taxon>metagenomes</taxon>
        <taxon>ecological metagenomes</taxon>
    </lineage>
</organism>
<dbReference type="EMBL" id="AUZY01007267">
    <property type="protein sequence ID" value="EQD50497.1"/>
    <property type="molecule type" value="Genomic_DNA"/>
</dbReference>
<evidence type="ECO:0000256" key="1">
    <source>
        <dbReference type="ARBA" id="ARBA00022598"/>
    </source>
</evidence>
<accession>T1A0U1</accession>
<dbReference type="InterPro" id="IPR002855">
    <property type="entry name" value="PPS/PS"/>
</dbReference>
<reference evidence="5" key="1">
    <citation type="submission" date="2013-08" db="EMBL/GenBank/DDBJ databases">
        <authorList>
            <person name="Mendez C."/>
            <person name="Richter M."/>
            <person name="Ferrer M."/>
            <person name="Sanchez J."/>
        </authorList>
    </citation>
    <scope>NUCLEOTIDE SEQUENCE</scope>
</reference>
<keyword evidence="3" id="KW-0067">ATP-binding</keyword>
<gene>
    <name evidence="5" type="ORF">B1B_11222</name>
</gene>
<keyword evidence="1" id="KW-0436">Ligase</keyword>
<dbReference type="Gene3D" id="3.40.50.12640">
    <property type="entry name" value="Phosphopantoate/pantothenate synthetase"/>
    <property type="match status" value="1"/>
</dbReference>
<dbReference type="Pfam" id="PF02006">
    <property type="entry name" value="PPS_PS"/>
    <property type="match status" value="1"/>
</dbReference>
<comment type="caution">
    <text evidence="5">The sequence shown here is derived from an EMBL/GenBank/DDBJ whole genome shotgun (WGS) entry which is preliminary data.</text>
</comment>
<dbReference type="NCBIfam" id="NF010324">
    <property type="entry name" value="PRK13761.1"/>
    <property type="match status" value="1"/>
</dbReference>
<dbReference type="AlphaFoldDB" id="T1A0U1"/>
<protein>
    <submittedName>
        <fullName evidence="5">Protein containing DUF137</fullName>
    </submittedName>
</protein>
<name>T1A0U1_9ZZZZ</name>
<reference evidence="5" key="2">
    <citation type="journal article" date="2014" name="ISME J.">
        <title>Microbial stratification in low pH oxic and suboxic macroscopic growths along an acid mine drainage.</title>
        <authorList>
            <person name="Mendez-Garcia C."/>
            <person name="Mesa V."/>
            <person name="Sprenger R.R."/>
            <person name="Richter M."/>
            <person name="Diez M.S."/>
            <person name="Solano J."/>
            <person name="Bargiela R."/>
            <person name="Golyshina O.V."/>
            <person name="Manteca A."/>
            <person name="Ramos J.L."/>
            <person name="Gallego J.R."/>
            <person name="Llorente I."/>
            <person name="Martins Dos Santos V.A."/>
            <person name="Jensen O.N."/>
            <person name="Pelaez A.I."/>
            <person name="Sanchez J."/>
            <person name="Ferrer M."/>
        </authorList>
    </citation>
    <scope>NUCLEOTIDE SEQUENCE</scope>
</reference>
<evidence type="ECO:0000256" key="4">
    <source>
        <dbReference type="ARBA" id="ARBA00022993"/>
    </source>
</evidence>
<evidence type="ECO:0000313" key="5">
    <source>
        <dbReference type="EMBL" id="EQD50497.1"/>
    </source>
</evidence>
<dbReference type="GO" id="GO:0016874">
    <property type="term" value="F:ligase activity"/>
    <property type="evidence" value="ECO:0007669"/>
    <property type="project" value="UniProtKB-KW"/>
</dbReference>